<reference evidence="3" key="1">
    <citation type="submission" date="2017-09" db="EMBL/GenBank/DDBJ databases">
        <title>Depth-based differentiation of microbial function through sediment-hosted aquifers and enrichment of novel symbionts in the deep terrestrial subsurface.</title>
        <authorList>
            <person name="Probst A.J."/>
            <person name="Ladd B."/>
            <person name="Jarett J.K."/>
            <person name="Geller-Mcgrath D.E."/>
            <person name="Sieber C.M.K."/>
            <person name="Emerson J.B."/>
            <person name="Anantharaman K."/>
            <person name="Thomas B.C."/>
            <person name="Malmstrom R."/>
            <person name="Stieglmeier M."/>
            <person name="Klingl A."/>
            <person name="Woyke T."/>
            <person name="Ryan C.M."/>
            <person name="Banfield J.F."/>
        </authorList>
    </citation>
    <scope>NUCLEOTIDE SEQUENCE [LARGE SCALE GENOMIC DNA]</scope>
</reference>
<organism evidence="2 3">
    <name type="scientific">Candidatus Roizmanbacteria bacterium CG_4_9_14_0_2_um_filter_39_13</name>
    <dbReference type="NCBI Taxonomy" id="1974839"/>
    <lineage>
        <taxon>Bacteria</taxon>
        <taxon>Candidatus Roizmaniibacteriota</taxon>
    </lineage>
</organism>
<evidence type="ECO:0000313" key="3">
    <source>
        <dbReference type="Proteomes" id="UP000231383"/>
    </source>
</evidence>
<accession>A0A2M8EWY8</accession>
<feature type="domain" description="DUF6487" evidence="1">
    <location>
        <begin position="6"/>
        <end position="63"/>
    </location>
</feature>
<dbReference type="EMBL" id="PFSC01000156">
    <property type="protein sequence ID" value="PJC30383.1"/>
    <property type="molecule type" value="Genomic_DNA"/>
</dbReference>
<gene>
    <name evidence="2" type="ORF">CO051_06040</name>
</gene>
<dbReference type="AlphaFoldDB" id="A0A2M8EWY8"/>
<proteinExistence type="predicted"/>
<comment type="caution">
    <text evidence="2">The sequence shown here is derived from an EMBL/GenBank/DDBJ whole genome shotgun (WGS) entry which is preliminary data.</text>
</comment>
<dbReference type="Proteomes" id="UP000231383">
    <property type="component" value="Unassembled WGS sequence"/>
</dbReference>
<sequence length="69" mass="8012">METKKCPKCEGGMEEGFIPDYLNLMWDQKGTWKKSGQKIIRKATPEDYHDTKVVTFRCKSCGFLESYAK</sequence>
<name>A0A2M8EWY8_9BACT</name>
<protein>
    <recommendedName>
        <fullName evidence="1">DUF6487 domain-containing protein</fullName>
    </recommendedName>
</protein>
<dbReference type="InterPro" id="IPR045504">
    <property type="entry name" value="DUF6487"/>
</dbReference>
<evidence type="ECO:0000313" key="2">
    <source>
        <dbReference type="EMBL" id="PJC30383.1"/>
    </source>
</evidence>
<evidence type="ECO:0000259" key="1">
    <source>
        <dbReference type="Pfam" id="PF20097"/>
    </source>
</evidence>
<dbReference type="Pfam" id="PF20097">
    <property type="entry name" value="DUF6487"/>
    <property type="match status" value="1"/>
</dbReference>